<evidence type="ECO:0000313" key="2">
    <source>
        <dbReference type="EMBL" id="TYI81436.1"/>
    </source>
</evidence>
<name>A0A5D2UY03_GOSMU</name>
<dbReference type="AlphaFoldDB" id="A0A5D2UY03"/>
<gene>
    <name evidence="2" type="ORF">E1A91_D05G153900v1</name>
</gene>
<evidence type="ECO:0000256" key="1">
    <source>
        <dbReference type="SAM" id="MobiDB-lite"/>
    </source>
</evidence>
<feature type="region of interest" description="Disordered" evidence="1">
    <location>
        <begin position="56"/>
        <end position="79"/>
    </location>
</feature>
<dbReference type="Proteomes" id="UP000323597">
    <property type="component" value="Chromosome D05"/>
</dbReference>
<protein>
    <submittedName>
        <fullName evidence="2">Uncharacterized protein</fullName>
    </submittedName>
</protein>
<reference evidence="2 3" key="1">
    <citation type="submission" date="2019-07" db="EMBL/GenBank/DDBJ databases">
        <title>WGS assembly of Gossypium mustelinum.</title>
        <authorList>
            <person name="Chen Z.J."/>
            <person name="Sreedasyam A."/>
            <person name="Ando A."/>
            <person name="Song Q."/>
            <person name="De L."/>
            <person name="Hulse-Kemp A."/>
            <person name="Ding M."/>
            <person name="Ye W."/>
            <person name="Kirkbride R."/>
            <person name="Jenkins J."/>
            <person name="Plott C."/>
            <person name="Lovell J."/>
            <person name="Lin Y.-M."/>
            <person name="Vaughn R."/>
            <person name="Liu B."/>
            <person name="Li W."/>
            <person name="Simpson S."/>
            <person name="Scheffler B."/>
            <person name="Saski C."/>
            <person name="Grover C."/>
            <person name="Hu G."/>
            <person name="Conover J."/>
            <person name="Carlson J."/>
            <person name="Shu S."/>
            <person name="Boston L."/>
            <person name="Williams M."/>
            <person name="Peterson D."/>
            <person name="Mcgee K."/>
            <person name="Jones D."/>
            <person name="Wendel J."/>
            <person name="Stelly D."/>
            <person name="Grimwood J."/>
            <person name="Schmutz J."/>
        </authorList>
    </citation>
    <scope>NUCLEOTIDE SEQUENCE [LARGE SCALE GENOMIC DNA]</scope>
    <source>
        <strain evidence="2">1408120.09</strain>
    </source>
</reference>
<organism evidence="2 3">
    <name type="scientific">Gossypium mustelinum</name>
    <name type="common">Cotton</name>
    <name type="synonym">Gossypium caicoense</name>
    <dbReference type="NCBI Taxonomy" id="34275"/>
    <lineage>
        <taxon>Eukaryota</taxon>
        <taxon>Viridiplantae</taxon>
        <taxon>Streptophyta</taxon>
        <taxon>Embryophyta</taxon>
        <taxon>Tracheophyta</taxon>
        <taxon>Spermatophyta</taxon>
        <taxon>Magnoliopsida</taxon>
        <taxon>eudicotyledons</taxon>
        <taxon>Gunneridae</taxon>
        <taxon>Pentapetalae</taxon>
        <taxon>rosids</taxon>
        <taxon>malvids</taxon>
        <taxon>Malvales</taxon>
        <taxon>Malvaceae</taxon>
        <taxon>Malvoideae</taxon>
        <taxon>Gossypium</taxon>
    </lineage>
</organism>
<evidence type="ECO:0000313" key="3">
    <source>
        <dbReference type="Proteomes" id="UP000323597"/>
    </source>
</evidence>
<accession>A0A5D2UY03</accession>
<proteinExistence type="predicted"/>
<feature type="compositionally biased region" description="Basic residues" evidence="1">
    <location>
        <begin position="56"/>
        <end position="73"/>
    </location>
</feature>
<keyword evidence="3" id="KW-1185">Reference proteome</keyword>
<sequence>MTLPDPGRRQCPCCCLCPFHHGVVLSTRLLSLQWEKITNGGPYKYGRPNLMYQLEKRKKERKEKKRKKERKKVMYYFSK</sequence>
<dbReference type="EMBL" id="CM017653">
    <property type="protein sequence ID" value="TYI81436.1"/>
    <property type="molecule type" value="Genomic_DNA"/>
</dbReference>